<dbReference type="EnsemblProtists" id="EKX32750">
    <property type="protein sequence ID" value="EKX32750"/>
    <property type="gene ID" value="GUITHDRAFT_148388"/>
</dbReference>
<keyword evidence="5" id="KW-1185">Reference proteome</keyword>
<accession>L1IA81</accession>
<sequence length="286" mass="31933">MPELHRAKSHAGQHAGSMQEENREEHEERISGGEKRGRGRGRGWERRERGKSMMGPLLPPHYRDLTSAGNKWQLAASAAADLAAIVLALAVVVSSSSHQDSVLVKGVQQMHSRMSARAAFPSLVDLLFRLSPRVLSLDKVELLKQVRDEVKKLQAIVHKERVSTDKANGLEEESDKAERLAAQALADAKSVKKRLAARRAAAKEAFRRAQGVAFFALVESHRLRLESGAKAQDAIDREGKTRSDENKVSHQIQIVDDKIQKMDKELNVWKRRLVAQRGWIPFNQAA</sequence>
<dbReference type="PaxDb" id="55529-EKX32750"/>
<dbReference type="Proteomes" id="UP000011087">
    <property type="component" value="Unassembled WGS sequence"/>
</dbReference>
<reference evidence="4" key="3">
    <citation type="submission" date="2015-06" db="UniProtKB">
        <authorList>
            <consortium name="EnsemblProtists"/>
        </authorList>
    </citation>
    <scope>IDENTIFICATION</scope>
</reference>
<dbReference type="RefSeq" id="XP_005819730.1">
    <property type="nucleotide sequence ID" value="XM_005819673.1"/>
</dbReference>
<reference evidence="5" key="2">
    <citation type="submission" date="2012-11" db="EMBL/GenBank/DDBJ databases">
        <authorList>
            <person name="Kuo A."/>
            <person name="Curtis B.A."/>
            <person name="Tanifuji G."/>
            <person name="Burki F."/>
            <person name="Gruber A."/>
            <person name="Irimia M."/>
            <person name="Maruyama S."/>
            <person name="Arias M.C."/>
            <person name="Ball S.G."/>
            <person name="Gile G.H."/>
            <person name="Hirakawa Y."/>
            <person name="Hopkins J.F."/>
            <person name="Rensing S.A."/>
            <person name="Schmutz J."/>
            <person name="Symeonidi A."/>
            <person name="Elias M."/>
            <person name="Eveleigh R.J."/>
            <person name="Herman E.K."/>
            <person name="Klute M.J."/>
            <person name="Nakayama T."/>
            <person name="Obornik M."/>
            <person name="Reyes-Prieto A."/>
            <person name="Armbrust E.V."/>
            <person name="Aves S.J."/>
            <person name="Beiko R.G."/>
            <person name="Coutinho P."/>
            <person name="Dacks J.B."/>
            <person name="Durnford D.G."/>
            <person name="Fast N.M."/>
            <person name="Green B.R."/>
            <person name="Grisdale C."/>
            <person name="Hempe F."/>
            <person name="Henrissat B."/>
            <person name="Hoppner M.P."/>
            <person name="Ishida K.-I."/>
            <person name="Kim E."/>
            <person name="Koreny L."/>
            <person name="Kroth P.G."/>
            <person name="Liu Y."/>
            <person name="Malik S.-B."/>
            <person name="Maier U.G."/>
            <person name="McRose D."/>
            <person name="Mock T."/>
            <person name="Neilson J.A."/>
            <person name="Onodera N.T."/>
            <person name="Poole A.M."/>
            <person name="Pritham E.J."/>
            <person name="Richards T.A."/>
            <person name="Rocap G."/>
            <person name="Roy S.W."/>
            <person name="Sarai C."/>
            <person name="Schaack S."/>
            <person name="Shirato S."/>
            <person name="Slamovits C.H."/>
            <person name="Spencer D.F."/>
            <person name="Suzuki S."/>
            <person name="Worden A.Z."/>
            <person name="Zauner S."/>
            <person name="Barry K."/>
            <person name="Bell C."/>
            <person name="Bharti A.K."/>
            <person name="Crow J.A."/>
            <person name="Grimwood J."/>
            <person name="Kramer R."/>
            <person name="Lindquist E."/>
            <person name="Lucas S."/>
            <person name="Salamov A."/>
            <person name="McFadden G.I."/>
            <person name="Lane C.E."/>
            <person name="Keeling P.J."/>
            <person name="Gray M.W."/>
            <person name="Grigoriev I.V."/>
            <person name="Archibald J.M."/>
        </authorList>
    </citation>
    <scope>NUCLEOTIDE SEQUENCE</scope>
    <source>
        <strain evidence="5">CCMP2712</strain>
    </source>
</reference>
<dbReference type="KEGG" id="gtt:GUITHDRAFT_148388"/>
<feature type="region of interest" description="Disordered" evidence="2">
    <location>
        <begin position="229"/>
        <end position="248"/>
    </location>
</feature>
<evidence type="ECO:0000313" key="3">
    <source>
        <dbReference type="EMBL" id="EKX32750.1"/>
    </source>
</evidence>
<proteinExistence type="predicted"/>
<feature type="coiled-coil region" evidence="1">
    <location>
        <begin position="167"/>
        <end position="205"/>
    </location>
</feature>
<keyword evidence="1" id="KW-0175">Coiled coil</keyword>
<evidence type="ECO:0000313" key="5">
    <source>
        <dbReference type="Proteomes" id="UP000011087"/>
    </source>
</evidence>
<reference evidence="3 5" key="1">
    <citation type="journal article" date="2012" name="Nature">
        <title>Algal genomes reveal evolutionary mosaicism and the fate of nucleomorphs.</title>
        <authorList>
            <consortium name="DOE Joint Genome Institute"/>
            <person name="Curtis B.A."/>
            <person name="Tanifuji G."/>
            <person name="Burki F."/>
            <person name="Gruber A."/>
            <person name="Irimia M."/>
            <person name="Maruyama S."/>
            <person name="Arias M.C."/>
            <person name="Ball S.G."/>
            <person name="Gile G.H."/>
            <person name="Hirakawa Y."/>
            <person name="Hopkins J.F."/>
            <person name="Kuo A."/>
            <person name="Rensing S.A."/>
            <person name="Schmutz J."/>
            <person name="Symeonidi A."/>
            <person name="Elias M."/>
            <person name="Eveleigh R.J."/>
            <person name="Herman E.K."/>
            <person name="Klute M.J."/>
            <person name="Nakayama T."/>
            <person name="Obornik M."/>
            <person name="Reyes-Prieto A."/>
            <person name="Armbrust E.V."/>
            <person name="Aves S.J."/>
            <person name="Beiko R.G."/>
            <person name="Coutinho P."/>
            <person name="Dacks J.B."/>
            <person name="Durnford D.G."/>
            <person name="Fast N.M."/>
            <person name="Green B.R."/>
            <person name="Grisdale C.J."/>
            <person name="Hempel F."/>
            <person name="Henrissat B."/>
            <person name="Hoppner M.P."/>
            <person name="Ishida K."/>
            <person name="Kim E."/>
            <person name="Koreny L."/>
            <person name="Kroth P.G."/>
            <person name="Liu Y."/>
            <person name="Malik S.B."/>
            <person name="Maier U.G."/>
            <person name="McRose D."/>
            <person name="Mock T."/>
            <person name="Neilson J.A."/>
            <person name="Onodera N.T."/>
            <person name="Poole A.M."/>
            <person name="Pritham E.J."/>
            <person name="Richards T.A."/>
            <person name="Rocap G."/>
            <person name="Roy S.W."/>
            <person name="Sarai C."/>
            <person name="Schaack S."/>
            <person name="Shirato S."/>
            <person name="Slamovits C.H."/>
            <person name="Spencer D.F."/>
            <person name="Suzuki S."/>
            <person name="Worden A.Z."/>
            <person name="Zauner S."/>
            <person name="Barry K."/>
            <person name="Bell C."/>
            <person name="Bharti A.K."/>
            <person name="Crow J.A."/>
            <person name="Grimwood J."/>
            <person name="Kramer R."/>
            <person name="Lindquist E."/>
            <person name="Lucas S."/>
            <person name="Salamov A."/>
            <person name="McFadden G.I."/>
            <person name="Lane C.E."/>
            <person name="Keeling P.J."/>
            <person name="Gray M.W."/>
            <person name="Grigoriev I.V."/>
            <person name="Archibald J.M."/>
        </authorList>
    </citation>
    <scope>NUCLEOTIDE SEQUENCE</scope>
    <source>
        <strain evidence="3 5">CCMP2712</strain>
    </source>
</reference>
<dbReference type="EMBL" id="JH993173">
    <property type="protein sequence ID" value="EKX32750.1"/>
    <property type="molecule type" value="Genomic_DNA"/>
</dbReference>
<organism evidence="3">
    <name type="scientific">Guillardia theta (strain CCMP2712)</name>
    <name type="common">Cryptophyte</name>
    <dbReference type="NCBI Taxonomy" id="905079"/>
    <lineage>
        <taxon>Eukaryota</taxon>
        <taxon>Cryptophyceae</taxon>
        <taxon>Pyrenomonadales</taxon>
        <taxon>Geminigeraceae</taxon>
        <taxon>Guillardia</taxon>
    </lineage>
</organism>
<gene>
    <name evidence="3" type="ORF">GUITHDRAFT_148388</name>
</gene>
<protein>
    <submittedName>
        <fullName evidence="3 4">Uncharacterized protein</fullName>
    </submittedName>
</protein>
<dbReference type="AlphaFoldDB" id="L1IA81"/>
<dbReference type="GeneID" id="17289484"/>
<name>L1IA81_GUITC</name>
<evidence type="ECO:0000313" key="4">
    <source>
        <dbReference type="EnsemblProtists" id="EKX32750"/>
    </source>
</evidence>
<feature type="region of interest" description="Disordered" evidence="2">
    <location>
        <begin position="1"/>
        <end position="60"/>
    </location>
</feature>
<dbReference type="HOGENOM" id="CLU_974692_0_0_1"/>
<evidence type="ECO:0000256" key="2">
    <source>
        <dbReference type="SAM" id="MobiDB-lite"/>
    </source>
</evidence>
<evidence type="ECO:0000256" key="1">
    <source>
        <dbReference type="SAM" id="Coils"/>
    </source>
</evidence>
<feature type="compositionally biased region" description="Basic and acidic residues" evidence="2">
    <location>
        <begin position="20"/>
        <end position="51"/>
    </location>
</feature>